<evidence type="ECO:0000313" key="5">
    <source>
        <dbReference type="Proteomes" id="UP000017200"/>
    </source>
</evidence>
<feature type="transmembrane region" description="Helical" evidence="2">
    <location>
        <begin position="169"/>
        <end position="202"/>
    </location>
</feature>
<feature type="compositionally biased region" description="Low complexity" evidence="1">
    <location>
        <begin position="18"/>
        <end position="36"/>
    </location>
</feature>
<feature type="region of interest" description="Disordered" evidence="1">
    <location>
        <begin position="1"/>
        <end position="52"/>
    </location>
</feature>
<feature type="compositionally biased region" description="Acidic residues" evidence="1">
    <location>
        <begin position="279"/>
        <end position="289"/>
    </location>
</feature>
<feature type="region of interest" description="Disordered" evidence="1">
    <location>
        <begin position="308"/>
        <end position="339"/>
    </location>
</feature>
<reference evidence="5" key="1">
    <citation type="submission" date="2010-11" db="EMBL/GenBank/DDBJ databases">
        <title>The genome sequence of Microbotryum violaceum strain p1A1 Lamole.</title>
        <authorList>
            <person name="Cuomo C."/>
            <person name="Perlin M."/>
            <person name="Young S.K."/>
            <person name="Zeng Q."/>
            <person name="Gargeya S."/>
            <person name="Alvarado L."/>
            <person name="Berlin A."/>
            <person name="Chapman S.B."/>
            <person name="Chen Z."/>
            <person name="Freedman E."/>
            <person name="Gellesch M."/>
            <person name="Goldberg J."/>
            <person name="Griggs A."/>
            <person name="Gujja S."/>
            <person name="Heilman E."/>
            <person name="Heiman D."/>
            <person name="Howarth C."/>
            <person name="Mehta T."/>
            <person name="Neiman D."/>
            <person name="Pearson M."/>
            <person name="Roberts A."/>
            <person name="Saif S."/>
            <person name="Shea T."/>
            <person name="Shenoy N."/>
            <person name="Sisk P."/>
            <person name="Stolte C."/>
            <person name="Sykes S."/>
            <person name="White J."/>
            <person name="Yandava C."/>
            <person name="Haas B."/>
            <person name="Nusbaum C."/>
            <person name="Birren B."/>
        </authorList>
    </citation>
    <scope>NUCLEOTIDE SEQUENCE [LARGE SCALE GENOMIC DNA]</scope>
    <source>
        <strain evidence="5">p1A1 Lamole</strain>
    </source>
</reference>
<keyword evidence="2" id="KW-0472">Membrane</keyword>
<reference evidence="3" key="2">
    <citation type="submission" date="2010-11" db="EMBL/GenBank/DDBJ databases">
        <authorList>
            <consortium name="The Broad Institute Genome Sequencing Platform"/>
            <person name="Earl A."/>
            <person name="Ward D."/>
            <person name="Feldgarden M."/>
            <person name="Gevers D."/>
            <person name="Butler R."/>
            <person name="Young S.K."/>
            <person name="Zeng Q."/>
            <person name="Gargeya S."/>
            <person name="Fitzgerald M."/>
            <person name="Haas B."/>
            <person name="Abouelleil A."/>
            <person name="Alvarado L."/>
            <person name="Arachchi H.M."/>
            <person name="Berlin A."/>
            <person name="Brown A."/>
            <person name="Chapman S.B."/>
            <person name="Chen Z."/>
            <person name="Dunbar C."/>
            <person name="Freedman E."/>
            <person name="Gearin G."/>
            <person name="Gellesch M."/>
            <person name="Goldberg J."/>
            <person name="Griggs A."/>
            <person name="Gujja S."/>
            <person name="Heilman E."/>
            <person name="Heiman D."/>
            <person name="Howarth C."/>
            <person name="Larson L."/>
            <person name="Lui A."/>
            <person name="MacDonald P.J.P."/>
            <person name="Mehta T."/>
            <person name="Montmayeur A."/>
            <person name="Murphy C."/>
            <person name="Neiman D."/>
            <person name="Pearson M."/>
            <person name="Priest M."/>
            <person name="Roberts A."/>
            <person name="Saif S."/>
            <person name="Shea T."/>
            <person name="Shenoy N."/>
            <person name="Sisk P."/>
            <person name="Stolte C."/>
            <person name="Sykes S."/>
            <person name="White J."/>
            <person name="Yandava C."/>
            <person name="Wortman J."/>
            <person name="Nusbaum C."/>
            <person name="Birren B."/>
        </authorList>
    </citation>
    <scope>NUCLEOTIDE SEQUENCE</scope>
    <source>
        <strain evidence="3">P1A1 Lamole</strain>
    </source>
</reference>
<evidence type="ECO:0000313" key="4">
    <source>
        <dbReference type="EnsemblFungi" id="MVLG_05175T0"/>
    </source>
</evidence>
<dbReference type="EnsemblFungi" id="MVLG_05175T0">
    <property type="protein sequence ID" value="MVLG_05175T0"/>
    <property type="gene ID" value="MVLG_05175"/>
</dbReference>
<dbReference type="Proteomes" id="UP000017200">
    <property type="component" value="Unassembled WGS sequence"/>
</dbReference>
<keyword evidence="5" id="KW-1185">Reference proteome</keyword>
<protein>
    <submittedName>
        <fullName evidence="3 4">Uncharacterized protein</fullName>
    </submittedName>
</protein>
<dbReference type="HOGENOM" id="CLU_819388_0_0_1"/>
<feature type="compositionally biased region" description="Polar residues" evidence="1">
    <location>
        <begin position="255"/>
        <end position="267"/>
    </location>
</feature>
<organism evidence="3">
    <name type="scientific">Microbotryum lychnidis-dioicae (strain p1A1 Lamole / MvSl-1064)</name>
    <name type="common">Anther smut fungus</name>
    <dbReference type="NCBI Taxonomy" id="683840"/>
    <lineage>
        <taxon>Eukaryota</taxon>
        <taxon>Fungi</taxon>
        <taxon>Dikarya</taxon>
        <taxon>Basidiomycota</taxon>
        <taxon>Pucciniomycotina</taxon>
        <taxon>Microbotryomycetes</taxon>
        <taxon>Microbotryales</taxon>
        <taxon>Microbotryaceae</taxon>
        <taxon>Microbotryum</taxon>
    </lineage>
</organism>
<evidence type="ECO:0000256" key="1">
    <source>
        <dbReference type="SAM" id="MobiDB-lite"/>
    </source>
</evidence>
<accession>U5HDG0</accession>
<feature type="compositionally biased region" description="Basic and acidic residues" evidence="1">
    <location>
        <begin position="269"/>
        <end position="278"/>
    </location>
</feature>
<feature type="transmembrane region" description="Helical" evidence="2">
    <location>
        <begin position="121"/>
        <end position="154"/>
    </location>
</feature>
<gene>
    <name evidence="3" type="ORF">MVLG_05175</name>
</gene>
<dbReference type="OMA" id="WEAWAFF"/>
<dbReference type="EMBL" id="GL541708">
    <property type="protein sequence ID" value="KDE04383.1"/>
    <property type="molecule type" value="Genomic_DNA"/>
</dbReference>
<reference evidence="4" key="4">
    <citation type="submission" date="2015-06" db="UniProtKB">
        <authorList>
            <consortium name="EnsemblFungi"/>
        </authorList>
    </citation>
    <scope>IDENTIFICATION</scope>
</reference>
<dbReference type="OrthoDB" id="2537822at2759"/>
<keyword evidence="2" id="KW-1133">Transmembrane helix</keyword>
<name>U5HDG0_USTV1</name>
<feature type="region of interest" description="Disordered" evidence="1">
    <location>
        <begin position="244"/>
        <end position="296"/>
    </location>
</feature>
<feature type="transmembrane region" description="Helical" evidence="2">
    <location>
        <begin position="84"/>
        <end position="109"/>
    </location>
</feature>
<dbReference type="AlphaFoldDB" id="U5HDG0"/>
<evidence type="ECO:0000313" key="3">
    <source>
        <dbReference type="EMBL" id="KDE04383.1"/>
    </source>
</evidence>
<proteinExistence type="predicted"/>
<dbReference type="InParanoid" id="U5HDG0"/>
<keyword evidence="2" id="KW-0812">Transmembrane</keyword>
<sequence>MSASGSSFPVPPPPDYGPSHPIHSNNPNPNATSSPLPSDPPPPPPPSSSEPLTDAQLTAQLNASTLKFYKHTYLTFLSYYVPRITLLSGGSFVLKLYLLPWLFVGIRWLGRWVLYAFEKLLFGLVWIASWGALYSIGIGILGGLLAGAAMWLWFEWPSLSSAYPRGSKLVLYGTCSLVVGWIASSSFKIGIPLGIVVAGVCIRSRFATRNKFGARGFKKGSLNQGRNEDLDKVDEATQRRLQKLREVSEARRRNQQTTPTLNGATTTEEGGHSPPKEGEEGEGEDDDLMDREAERWARKAREEMLREELTRRARGAGGVLSGTTARSEDVEVGAGDALE</sequence>
<feature type="compositionally biased region" description="Pro residues" evidence="1">
    <location>
        <begin position="37"/>
        <end position="48"/>
    </location>
</feature>
<evidence type="ECO:0000256" key="2">
    <source>
        <dbReference type="SAM" id="Phobius"/>
    </source>
</evidence>
<dbReference type="EMBL" id="AEIJ01000522">
    <property type="status" value="NOT_ANNOTATED_CDS"/>
    <property type="molecule type" value="Genomic_DNA"/>
</dbReference>
<reference evidence="3 5" key="3">
    <citation type="journal article" date="2015" name="BMC Genomics">
        <title>Sex and parasites: genomic and transcriptomic analysis of Microbotryum lychnidis-dioicae, the biotrophic and plant-castrating anther smut fungus.</title>
        <authorList>
            <person name="Perlin M.H."/>
            <person name="Amselem J."/>
            <person name="Fontanillas E."/>
            <person name="Toh S.S."/>
            <person name="Chen Z."/>
            <person name="Goldberg J."/>
            <person name="Duplessis S."/>
            <person name="Henrissat B."/>
            <person name="Young S."/>
            <person name="Zeng Q."/>
            <person name="Aguileta G."/>
            <person name="Petit E."/>
            <person name="Badouin H."/>
            <person name="Andrews J."/>
            <person name="Razeeq D."/>
            <person name="Gabaldon T."/>
            <person name="Quesneville H."/>
            <person name="Giraud T."/>
            <person name="Hood M.E."/>
            <person name="Schultz D.J."/>
            <person name="Cuomo C.A."/>
        </authorList>
    </citation>
    <scope>NUCLEOTIDE SEQUENCE [LARGE SCALE GENOMIC DNA]</scope>
    <source>
        <strain evidence="5">p1A1 Lamole</strain>
        <strain evidence="3">P1A1 Lamole</strain>
    </source>
</reference>